<evidence type="ECO:0000313" key="7">
    <source>
        <dbReference type="EMBL" id="ACL03151.1"/>
    </source>
</evidence>
<accession>B8FA55</accession>
<dbReference type="InterPro" id="IPR027417">
    <property type="entry name" value="P-loop_NTPase"/>
</dbReference>
<evidence type="ECO:0000256" key="5">
    <source>
        <dbReference type="PROSITE-ProRule" id="PRU00560"/>
    </source>
</evidence>
<sequence length="467" mass="53034">MRQLPKVTPTAEQLKIFGRNPQGLLIIRGAAGSGKTTTAILKLKSLIESFKSRKERQDIQEPVRILALTFNRTLRGYINDLILDQVEQGPDIDLTVSTFSRWATEVLNWPKIIGDHDRGDFLWQKGFRLGLARSFFLDEIDYATGRFLPDDINQYLDCRRDGRGTSPPVVKQLREKLINDVIIPYNSMKAEKGLSDWNDLAIQLSLNKIQHSFDVIIADEVQDFSANQIRAINNQLSEVHSLTFVTDTAQRIYARGFSWQEVGLMVRPENIIRLSVNYRNTLEIAKFALALLKGIPFDTDATMPNFNRCVRRGPIPTVLKGRFKSQVTYVINYINENIDIETESVAVLHPLGGGWFNFTKNEFKNANLKYIDITRESEWPSGDENIAFSTMSSSKGLEFDHVVIIGLNSEVTRHGDTDDDDKLLLLRRLLAMSIGRAKKSVVIGCKPQDSSKLFDYLDPATYQEVMI</sequence>
<dbReference type="GO" id="GO:0016787">
    <property type="term" value="F:hydrolase activity"/>
    <property type="evidence" value="ECO:0007669"/>
    <property type="project" value="UniProtKB-UniRule"/>
</dbReference>
<dbReference type="Pfam" id="PF00580">
    <property type="entry name" value="UvrD-helicase"/>
    <property type="match status" value="1"/>
</dbReference>
<dbReference type="GO" id="GO:0005829">
    <property type="term" value="C:cytosol"/>
    <property type="evidence" value="ECO:0007669"/>
    <property type="project" value="TreeGrafter"/>
</dbReference>
<organism evidence="7 8">
    <name type="scientific">Desulfatibacillum aliphaticivorans</name>
    <dbReference type="NCBI Taxonomy" id="218208"/>
    <lineage>
        <taxon>Bacteria</taxon>
        <taxon>Pseudomonadati</taxon>
        <taxon>Thermodesulfobacteriota</taxon>
        <taxon>Desulfobacteria</taxon>
        <taxon>Desulfobacterales</taxon>
        <taxon>Desulfatibacillaceae</taxon>
        <taxon>Desulfatibacillum</taxon>
    </lineage>
</organism>
<evidence type="ECO:0000256" key="1">
    <source>
        <dbReference type="ARBA" id="ARBA00022741"/>
    </source>
</evidence>
<dbReference type="GO" id="GO:0043138">
    <property type="term" value="F:3'-5' DNA helicase activity"/>
    <property type="evidence" value="ECO:0007669"/>
    <property type="project" value="TreeGrafter"/>
</dbReference>
<dbReference type="RefSeq" id="WP_012610586.1">
    <property type="nucleotide sequence ID" value="NC_011768.1"/>
</dbReference>
<evidence type="ECO:0000256" key="3">
    <source>
        <dbReference type="ARBA" id="ARBA00022806"/>
    </source>
</evidence>
<keyword evidence="2 5" id="KW-0378">Hydrolase</keyword>
<evidence type="ECO:0000259" key="6">
    <source>
        <dbReference type="PROSITE" id="PS51198"/>
    </source>
</evidence>
<dbReference type="PROSITE" id="PS51198">
    <property type="entry name" value="UVRD_HELICASE_ATP_BIND"/>
    <property type="match status" value="1"/>
</dbReference>
<dbReference type="GO" id="GO:0000725">
    <property type="term" value="P:recombinational repair"/>
    <property type="evidence" value="ECO:0007669"/>
    <property type="project" value="TreeGrafter"/>
</dbReference>
<proteinExistence type="predicted"/>
<dbReference type="AlphaFoldDB" id="B8FA55"/>
<dbReference type="GO" id="GO:0005524">
    <property type="term" value="F:ATP binding"/>
    <property type="evidence" value="ECO:0007669"/>
    <property type="project" value="UniProtKB-UniRule"/>
</dbReference>
<dbReference type="PANTHER" id="PTHR11070">
    <property type="entry name" value="UVRD / RECB / PCRA DNA HELICASE FAMILY MEMBER"/>
    <property type="match status" value="1"/>
</dbReference>
<dbReference type="eggNOG" id="COG0210">
    <property type="taxonomic scope" value="Bacteria"/>
</dbReference>
<reference evidence="7 8" key="1">
    <citation type="journal article" date="2012" name="Environ. Microbiol.">
        <title>The genome sequence of Desulfatibacillum alkenivorans AK-01: a blueprint for anaerobic alkane oxidation.</title>
        <authorList>
            <person name="Callaghan A.V."/>
            <person name="Morris B.E."/>
            <person name="Pereira I.A."/>
            <person name="McInerney M.J."/>
            <person name="Austin R.N."/>
            <person name="Groves J.T."/>
            <person name="Kukor J.J."/>
            <person name="Suflita J.M."/>
            <person name="Young L.Y."/>
            <person name="Zylstra G.J."/>
            <person name="Wawrik B."/>
        </authorList>
    </citation>
    <scope>NUCLEOTIDE SEQUENCE [LARGE SCALE GENOMIC DNA]</scope>
    <source>
        <strain evidence="7 8">AK-01</strain>
    </source>
</reference>
<keyword evidence="4 5" id="KW-0067">ATP-binding</keyword>
<dbReference type="InterPro" id="IPR000212">
    <property type="entry name" value="DNA_helicase_UvrD/REP"/>
</dbReference>
<keyword evidence="3 5" id="KW-0347">Helicase</keyword>
<dbReference type="GO" id="GO:0003677">
    <property type="term" value="F:DNA binding"/>
    <property type="evidence" value="ECO:0007669"/>
    <property type="project" value="InterPro"/>
</dbReference>
<evidence type="ECO:0000256" key="2">
    <source>
        <dbReference type="ARBA" id="ARBA00022801"/>
    </source>
</evidence>
<dbReference type="InterPro" id="IPR014016">
    <property type="entry name" value="UvrD-like_ATP-bd"/>
</dbReference>
<keyword evidence="8" id="KW-1185">Reference proteome</keyword>
<evidence type="ECO:0000256" key="4">
    <source>
        <dbReference type="ARBA" id="ARBA00022840"/>
    </source>
</evidence>
<feature type="binding site" evidence="5">
    <location>
        <begin position="29"/>
        <end position="36"/>
    </location>
    <ligand>
        <name>ATP</name>
        <dbReference type="ChEBI" id="CHEBI:30616"/>
    </ligand>
</feature>
<keyword evidence="1 5" id="KW-0547">Nucleotide-binding</keyword>
<protein>
    <submittedName>
        <fullName evidence="7">Superfamily I DNA and RNA helicase-like protein</fullName>
    </submittedName>
</protein>
<feature type="domain" description="UvrD-like helicase ATP-binding" evidence="6">
    <location>
        <begin position="8"/>
        <end position="281"/>
    </location>
</feature>
<dbReference type="HOGENOM" id="CLU_026842_1_0_7"/>
<dbReference type="Proteomes" id="UP000000739">
    <property type="component" value="Chromosome"/>
</dbReference>
<dbReference type="EMBL" id="CP001322">
    <property type="protein sequence ID" value="ACL03151.1"/>
    <property type="molecule type" value="Genomic_DNA"/>
</dbReference>
<dbReference type="KEGG" id="dal:Dalk_1451"/>
<name>B8FA55_DESAL</name>
<dbReference type="PANTHER" id="PTHR11070:SF45">
    <property type="entry name" value="DNA 3'-5' HELICASE"/>
    <property type="match status" value="1"/>
</dbReference>
<gene>
    <name evidence="7" type="ordered locus">Dalk_1451</name>
</gene>
<dbReference type="Gene3D" id="3.40.50.300">
    <property type="entry name" value="P-loop containing nucleotide triphosphate hydrolases"/>
    <property type="match status" value="2"/>
</dbReference>
<evidence type="ECO:0000313" key="8">
    <source>
        <dbReference type="Proteomes" id="UP000000739"/>
    </source>
</evidence>
<dbReference type="SUPFAM" id="SSF52540">
    <property type="entry name" value="P-loop containing nucleoside triphosphate hydrolases"/>
    <property type="match status" value="1"/>
</dbReference>